<keyword evidence="3" id="KW-0812">Transmembrane</keyword>
<reference evidence="8" key="1">
    <citation type="submission" date="2025-08" db="UniProtKB">
        <authorList>
            <consortium name="Ensembl"/>
        </authorList>
    </citation>
    <scope>IDENTIFICATION</scope>
</reference>
<dbReference type="PANTHER" id="PTHR11337">
    <property type="entry name" value="MUCIN/PORIMIN"/>
    <property type="match status" value="1"/>
</dbReference>
<dbReference type="GeneTree" id="ENSGT00990000213468"/>
<keyword evidence="7" id="KW-0325">Glycoprotein</keyword>
<keyword evidence="5" id="KW-1133">Transmembrane helix</keyword>
<keyword evidence="4" id="KW-0732">Signal</keyword>
<protein>
    <submittedName>
        <fullName evidence="8">Uncharacterized protein</fullName>
    </submittedName>
</protein>
<evidence type="ECO:0000256" key="4">
    <source>
        <dbReference type="ARBA" id="ARBA00022729"/>
    </source>
</evidence>
<name>A0A8C3YUA6_9CETA</name>
<evidence type="ECO:0000256" key="6">
    <source>
        <dbReference type="ARBA" id="ARBA00023136"/>
    </source>
</evidence>
<keyword evidence="9" id="KW-1185">Reference proteome</keyword>
<reference evidence="8" key="2">
    <citation type="submission" date="2025-09" db="UniProtKB">
        <authorList>
            <consortium name="Ensembl"/>
        </authorList>
    </citation>
    <scope>IDENTIFICATION</scope>
</reference>
<comment type="similarity">
    <text evidence="2">Belongs to the CD164 family.</text>
</comment>
<dbReference type="GO" id="GO:0016020">
    <property type="term" value="C:membrane"/>
    <property type="evidence" value="ECO:0007669"/>
    <property type="project" value="UniProtKB-SubCell"/>
</dbReference>
<evidence type="ECO:0000256" key="5">
    <source>
        <dbReference type="ARBA" id="ARBA00022989"/>
    </source>
</evidence>
<sequence length="140" mass="15048">HFETSAKPVTSKVMPVVSANMTSTTLRSTPQITSVSPHTSQMSTSIRTTTHNSLATSVSSSVTITATTNFKENKGSQFDSGSFAGGIVLTLGNPLNRPSSLYRGCQQFCPKHAVCFWKPLIHRPPQSKPRSPSENLTIAV</sequence>
<evidence type="ECO:0000313" key="8">
    <source>
        <dbReference type="Ensembl" id="ENSCWAP00000028624.1"/>
    </source>
</evidence>
<evidence type="ECO:0000313" key="9">
    <source>
        <dbReference type="Proteomes" id="UP000694540"/>
    </source>
</evidence>
<dbReference type="PANTHER" id="PTHR11337:SF14">
    <property type="entry name" value="PORIMIN"/>
    <property type="match status" value="1"/>
</dbReference>
<dbReference type="Proteomes" id="UP000694540">
    <property type="component" value="Unplaced"/>
</dbReference>
<dbReference type="Ensembl" id="ENSCWAT00000031023.1">
    <property type="protein sequence ID" value="ENSCWAP00000028624.1"/>
    <property type="gene ID" value="ENSCWAG00000021523.1"/>
</dbReference>
<dbReference type="AlphaFoldDB" id="A0A8C3YUA6"/>
<evidence type="ECO:0000256" key="3">
    <source>
        <dbReference type="ARBA" id="ARBA00022692"/>
    </source>
</evidence>
<accession>A0A8C3YUA6</accession>
<evidence type="ECO:0000256" key="1">
    <source>
        <dbReference type="ARBA" id="ARBA00004479"/>
    </source>
</evidence>
<evidence type="ECO:0000256" key="7">
    <source>
        <dbReference type="ARBA" id="ARBA00023180"/>
    </source>
</evidence>
<keyword evidence="6" id="KW-0472">Membrane</keyword>
<dbReference type="InterPro" id="IPR007947">
    <property type="entry name" value="CD164_MGC24"/>
</dbReference>
<organism evidence="8 9">
    <name type="scientific">Catagonus wagneri</name>
    <name type="common">Chacoan peccary</name>
    <dbReference type="NCBI Taxonomy" id="51154"/>
    <lineage>
        <taxon>Eukaryota</taxon>
        <taxon>Metazoa</taxon>
        <taxon>Chordata</taxon>
        <taxon>Craniata</taxon>
        <taxon>Vertebrata</taxon>
        <taxon>Euteleostomi</taxon>
        <taxon>Mammalia</taxon>
        <taxon>Eutheria</taxon>
        <taxon>Laurasiatheria</taxon>
        <taxon>Artiodactyla</taxon>
        <taxon>Suina</taxon>
        <taxon>Tayassuidae</taxon>
        <taxon>Catagonus</taxon>
    </lineage>
</organism>
<evidence type="ECO:0000256" key="2">
    <source>
        <dbReference type="ARBA" id="ARBA00005341"/>
    </source>
</evidence>
<proteinExistence type="inferred from homology"/>
<dbReference type="GO" id="GO:0031410">
    <property type="term" value="C:cytoplasmic vesicle"/>
    <property type="evidence" value="ECO:0007669"/>
    <property type="project" value="TreeGrafter"/>
</dbReference>
<comment type="subcellular location">
    <subcellularLocation>
        <location evidence="1">Membrane</location>
        <topology evidence="1">Single-pass type I membrane protein</topology>
    </subcellularLocation>
</comment>